<dbReference type="InParanoid" id="A0A3N4KZ83"/>
<evidence type="ECO:0000313" key="3">
    <source>
        <dbReference type="Proteomes" id="UP000277580"/>
    </source>
</evidence>
<keyword evidence="1" id="KW-0812">Transmembrane</keyword>
<protein>
    <submittedName>
        <fullName evidence="2">Uncharacterized protein</fullName>
    </submittedName>
</protein>
<dbReference type="EMBL" id="ML119122">
    <property type="protein sequence ID" value="RPB13651.1"/>
    <property type="molecule type" value="Genomic_DNA"/>
</dbReference>
<accession>A0A3N4KZ83</accession>
<gene>
    <name evidence="2" type="ORF">P167DRAFT_544628</name>
</gene>
<dbReference type="AlphaFoldDB" id="A0A3N4KZ83"/>
<sequence>MLARMSNFTKGHCNVFLPGGARCPCTTGRCAFDFTGAGDVESLKCHTCSHRMWDHNDSLGADDDDLERGIGVGIGIGDPPPYDEGSRRNDTTQQQQQHQFMTATRTTTIGTGALELPTQPAQSHNHYYTSRSTEPVRYDAPLATTYSFPARDTNTNLPQYNIVRQVPLSRPSPRGRTCTANLLIGVILGFVIVATPFIAYRIVTS</sequence>
<name>A0A3N4KZ83_9PEZI</name>
<evidence type="ECO:0000256" key="1">
    <source>
        <dbReference type="SAM" id="Phobius"/>
    </source>
</evidence>
<evidence type="ECO:0000313" key="2">
    <source>
        <dbReference type="EMBL" id="RPB13651.1"/>
    </source>
</evidence>
<reference evidence="2 3" key="1">
    <citation type="journal article" date="2018" name="Nat. Ecol. Evol.">
        <title>Pezizomycetes genomes reveal the molecular basis of ectomycorrhizal truffle lifestyle.</title>
        <authorList>
            <person name="Murat C."/>
            <person name="Payen T."/>
            <person name="Noel B."/>
            <person name="Kuo A."/>
            <person name="Morin E."/>
            <person name="Chen J."/>
            <person name="Kohler A."/>
            <person name="Krizsan K."/>
            <person name="Balestrini R."/>
            <person name="Da Silva C."/>
            <person name="Montanini B."/>
            <person name="Hainaut M."/>
            <person name="Levati E."/>
            <person name="Barry K.W."/>
            <person name="Belfiori B."/>
            <person name="Cichocki N."/>
            <person name="Clum A."/>
            <person name="Dockter R.B."/>
            <person name="Fauchery L."/>
            <person name="Guy J."/>
            <person name="Iotti M."/>
            <person name="Le Tacon F."/>
            <person name="Lindquist E.A."/>
            <person name="Lipzen A."/>
            <person name="Malagnac F."/>
            <person name="Mello A."/>
            <person name="Molinier V."/>
            <person name="Miyauchi S."/>
            <person name="Poulain J."/>
            <person name="Riccioni C."/>
            <person name="Rubini A."/>
            <person name="Sitrit Y."/>
            <person name="Splivallo R."/>
            <person name="Traeger S."/>
            <person name="Wang M."/>
            <person name="Zifcakova L."/>
            <person name="Wipf D."/>
            <person name="Zambonelli A."/>
            <person name="Paolocci F."/>
            <person name="Nowrousian M."/>
            <person name="Ottonello S."/>
            <person name="Baldrian P."/>
            <person name="Spatafora J.W."/>
            <person name="Henrissat B."/>
            <person name="Nagy L.G."/>
            <person name="Aury J.M."/>
            <person name="Wincker P."/>
            <person name="Grigoriev I.V."/>
            <person name="Bonfante P."/>
            <person name="Martin F.M."/>
        </authorList>
    </citation>
    <scope>NUCLEOTIDE SEQUENCE [LARGE SCALE GENOMIC DNA]</scope>
    <source>
        <strain evidence="2 3">CCBAS932</strain>
    </source>
</reference>
<dbReference type="OrthoDB" id="10371576at2759"/>
<organism evidence="2 3">
    <name type="scientific">Morchella conica CCBAS932</name>
    <dbReference type="NCBI Taxonomy" id="1392247"/>
    <lineage>
        <taxon>Eukaryota</taxon>
        <taxon>Fungi</taxon>
        <taxon>Dikarya</taxon>
        <taxon>Ascomycota</taxon>
        <taxon>Pezizomycotina</taxon>
        <taxon>Pezizomycetes</taxon>
        <taxon>Pezizales</taxon>
        <taxon>Morchellaceae</taxon>
        <taxon>Morchella</taxon>
    </lineage>
</organism>
<keyword evidence="1" id="KW-0472">Membrane</keyword>
<dbReference type="Proteomes" id="UP000277580">
    <property type="component" value="Unassembled WGS sequence"/>
</dbReference>
<keyword evidence="3" id="KW-1185">Reference proteome</keyword>
<feature type="transmembrane region" description="Helical" evidence="1">
    <location>
        <begin position="180"/>
        <end position="203"/>
    </location>
</feature>
<proteinExistence type="predicted"/>
<keyword evidence="1" id="KW-1133">Transmembrane helix</keyword>